<evidence type="ECO:0000259" key="1">
    <source>
        <dbReference type="Pfam" id="PF01425"/>
    </source>
</evidence>
<dbReference type="PANTHER" id="PTHR46310:SF7">
    <property type="entry name" value="AMIDASE 1"/>
    <property type="match status" value="1"/>
</dbReference>
<name>A0A1Z9YU46_9GAMM</name>
<dbReference type="Gene3D" id="3.90.1300.10">
    <property type="entry name" value="Amidase signature (AS) domain"/>
    <property type="match status" value="1"/>
</dbReference>
<dbReference type="InterPro" id="IPR036928">
    <property type="entry name" value="AS_sf"/>
</dbReference>
<dbReference type="Proteomes" id="UP000196536">
    <property type="component" value="Unassembled WGS sequence"/>
</dbReference>
<evidence type="ECO:0000313" key="3">
    <source>
        <dbReference type="Proteomes" id="UP000196536"/>
    </source>
</evidence>
<organism evidence="2 3">
    <name type="scientific">Acinetobacter populi</name>
    <dbReference type="NCBI Taxonomy" id="1582270"/>
    <lineage>
        <taxon>Bacteria</taxon>
        <taxon>Pseudomonadati</taxon>
        <taxon>Pseudomonadota</taxon>
        <taxon>Gammaproteobacteria</taxon>
        <taxon>Moraxellales</taxon>
        <taxon>Moraxellaceae</taxon>
        <taxon>Acinetobacter</taxon>
    </lineage>
</organism>
<accession>A0A1Z9YU46</accession>
<dbReference type="EMBL" id="NEXX01000007">
    <property type="protein sequence ID" value="OUY05728.1"/>
    <property type="molecule type" value="Genomic_DNA"/>
</dbReference>
<dbReference type="RefSeq" id="WP_087621760.1">
    <property type="nucleotide sequence ID" value="NZ_NEXX01000007.1"/>
</dbReference>
<feature type="domain" description="Amidase" evidence="1">
    <location>
        <begin position="16"/>
        <end position="376"/>
    </location>
</feature>
<comment type="caution">
    <text evidence="2">The sequence shown here is derived from an EMBL/GenBank/DDBJ whole genome shotgun (WGS) entry which is preliminary data.</text>
</comment>
<keyword evidence="3" id="KW-1185">Reference proteome</keyword>
<sequence length="395" mass="43549">MNSAFIQMLPDLQCHTTGQLAHLKFAVKDLIDVQNTITGGGNPSWRKLHTAAKKNAPCVQQLLDQGAILTGKTITDELAYSLEGHNYFYGTPINPRWPSALPGGSSSGSASAVAQGLVDFSLGTDTGGSVRVPAAFCGLWGIRPSHDVISTQGVIPFAPRFDTVGWLSQDKDIFKRVGEVLLPSDLSSMNLEDLPLLGVAEAFDYRQHNAPEQAAEIFQVCQRLGMQKTTPILNRHPKHWLACYQYLQDHNIKTALGKWIKNNHPEFGPEMDVNFRRVLANTGDQIEHFETEIAIAKVHINTIVNENILILPTTPLALVPKDINPQDLYKFYQQALTINAIAAFAGLPQVNIPIAQHDDYPIAISIIGPRYSDRQLINLASSLYQQVHSNQVIGY</sequence>
<reference evidence="2 3" key="1">
    <citation type="submission" date="2017-05" db="EMBL/GenBank/DDBJ databases">
        <title>Acinetobacter populi ANC 5415 (= PBJ7), whole genome shotgun sequencing project.</title>
        <authorList>
            <person name="Nemec A."/>
            <person name="Radolfova-Krizova L."/>
        </authorList>
    </citation>
    <scope>NUCLEOTIDE SEQUENCE [LARGE SCALE GENOMIC DNA]</scope>
    <source>
        <strain evidence="2 3">PBJ7</strain>
    </source>
</reference>
<protein>
    <recommendedName>
        <fullName evidence="1">Amidase domain-containing protein</fullName>
    </recommendedName>
</protein>
<dbReference type="Pfam" id="PF01425">
    <property type="entry name" value="Amidase"/>
    <property type="match status" value="1"/>
</dbReference>
<proteinExistence type="predicted"/>
<dbReference type="PROSITE" id="PS00571">
    <property type="entry name" value="AMIDASES"/>
    <property type="match status" value="1"/>
</dbReference>
<dbReference type="InterPro" id="IPR020556">
    <property type="entry name" value="Amidase_CS"/>
</dbReference>
<dbReference type="AlphaFoldDB" id="A0A1Z9YU46"/>
<gene>
    <name evidence="2" type="ORF">CAP51_15990</name>
</gene>
<dbReference type="InterPro" id="IPR023631">
    <property type="entry name" value="Amidase_dom"/>
</dbReference>
<dbReference type="OrthoDB" id="8872210at2"/>
<evidence type="ECO:0000313" key="2">
    <source>
        <dbReference type="EMBL" id="OUY05728.1"/>
    </source>
</evidence>
<dbReference type="SUPFAM" id="SSF75304">
    <property type="entry name" value="Amidase signature (AS) enzymes"/>
    <property type="match status" value="1"/>
</dbReference>
<dbReference type="PANTHER" id="PTHR46310">
    <property type="entry name" value="AMIDASE 1"/>
    <property type="match status" value="1"/>
</dbReference>